<accession>A0A151LZ15</accession>
<evidence type="ECO:0000313" key="3">
    <source>
        <dbReference type="Proteomes" id="UP000050525"/>
    </source>
</evidence>
<evidence type="ECO:0000256" key="1">
    <source>
        <dbReference type="SAM" id="MobiDB-lite"/>
    </source>
</evidence>
<sequence>MMPLLEMQALAEVSLKREPRKTAIRAGLSEESTTEVSRTQQSNQNGPILPEKVDVSAPSDYFLSGCGVCCPDGLCPFGGSWKHCQPS</sequence>
<feature type="compositionally biased region" description="Polar residues" evidence="1">
    <location>
        <begin position="30"/>
        <end position="46"/>
    </location>
</feature>
<name>A0A151LZ15_ALLMI</name>
<reference evidence="2 3" key="1">
    <citation type="journal article" date="2012" name="Genome Biol.">
        <title>Sequencing three crocodilian genomes to illuminate the evolution of archosaurs and amniotes.</title>
        <authorList>
            <person name="St John J.A."/>
            <person name="Braun E.L."/>
            <person name="Isberg S.R."/>
            <person name="Miles L.G."/>
            <person name="Chong A.Y."/>
            <person name="Gongora J."/>
            <person name="Dalzell P."/>
            <person name="Moran C."/>
            <person name="Bed'hom B."/>
            <person name="Abzhanov A."/>
            <person name="Burgess S.C."/>
            <person name="Cooksey A.M."/>
            <person name="Castoe T.A."/>
            <person name="Crawford N.G."/>
            <person name="Densmore L.D."/>
            <person name="Drew J.C."/>
            <person name="Edwards S.V."/>
            <person name="Faircloth B.C."/>
            <person name="Fujita M.K."/>
            <person name="Greenwold M.J."/>
            <person name="Hoffmann F.G."/>
            <person name="Howard J.M."/>
            <person name="Iguchi T."/>
            <person name="Janes D.E."/>
            <person name="Khan S.Y."/>
            <person name="Kohno S."/>
            <person name="de Koning A.J."/>
            <person name="Lance S.L."/>
            <person name="McCarthy F.M."/>
            <person name="McCormack J.E."/>
            <person name="Merchant M.E."/>
            <person name="Peterson D.G."/>
            <person name="Pollock D.D."/>
            <person name="Pourmand N."/>
            <person name="Raney B.J."/>
            <person name="Roessler K.A."/>
            <person name="Sanford J.R."/>
            <person name="Sawyer R.H."/>
            <person name="Schmidt C.J."/>
            <person name="Triplett E.W."/>
            <person name="Tuberville T.D."/>
            <person name="Venegas-Anaya M."/>
            <person name="Howard J.T."/>
            <person name="Jarvis E.D."/>
            <person name="Guillette L.J.Jr."/>
            <person name="Glenn T.C."/>
            <person name="Green R.E."/>
            <person name="Ray D.A."/>
        </authorList>
    </citation>
    <scope>NUCLEOTIDE SEQUENCE [LARGE SCALE GENOMIC DNA]</scope>
    <source>
        <strain evidence="2">KSC_2009_1</strain>
    </source>
</reference>
<organism evidence="2 3">
    <name type="scientific">Alligator mississippiensis</name>
    <name type="common">American alligator</name>
    <dbReference type="NCBI Taxonomy" id="8496"/>
    <lineage>
        <taxon>Eukaryota</taxon>
        <taxon>Metazoa</taxon>
        <taxon>Chordata</taxon>
        <taxon>Craniata</taxon>
        <taxon>Vertebrata</taxon>
        <taxon>Euteleostomi</taxon>
        <taxon>Archelosauria</taxon>
        <taxon>Archosauria</taxon>
        <taxon>Crocodylia</taxon>
        <taxon>Alligatoridae</taxon>
        <taxon>Alligatorinae</taxon>
        <taxon>Alligator</taxon>
    </lineage>
</organism>
<dbReference type="EMBL" id="AKHW03007000">
    <property type="protein sequence ID" value="KYO17509.1"/>
    <property type="molecule type" value="Genomic_DNA"/>
</dbReference>
<protein>
    <submittedName>
        <fullName evidence="2">Uncharacterized protein</fullName>
    </submittedName>
</protein>
<proteinExistence type="predicted"/>
<comment type="caution">
    <text evidence="2">The sequence shown here is derived from an EMBL/GenBank/DDBJ whole genome shotgun (WGS) entry which is preliminary data.</text>
</comment>
<dbReference type="AlphaFoldDB" id="A0A151LZ15"/>
<feature type="region of interest" description="Disordered" evidence="1">
    <location>
        <begin position="20"/>
        <end position="51"/>
    </location>
</feature>
<keyword evidence="3" id="KW-1185">Reference proteome</keyword>
<gene>
    <name evidence="2" type="ORF">Y1Q_0020111</name>
</gene>
<evidence type="ECO:0000313" key="2">
    <source>
        <dbReference type="EMBL" id="KYO17509.1"/>
    </source>
</evidence>
<dbReference type="Proteomes" id="UP000050525">
    <property type="component" value="Unassembled WGS sequence"/>
</dbReference>